<proteinExistence type="inferred from homology"/>
<dbReference type="InterPro" id="IPR005025">
    <property type="entry name" value="FMN_Rdtase-like_dom"/>
</dbReference>
<dbReference type="PANTHER" id="PTHR30546">
    <property type="entry name" value="FLAVODOXIN-RELATED PROTEIN WRBA-RELATED"/>
    <property type="match status" value="1"/>
</dbReference>
<reference evidence="8 9" key="1">
    <citation type="submission" date="2024-01" db="EMBL/GenBank/DDBJ databases">
        <title>The genomes of 5 underutilized Papilionoideae crops provide insights into root nodulation and disease resistance.</title>
        <authorList>
            <person name="Yuan L."/>
        </authorList>
    </citation>
    <scope>NUCLEOTIDE SEQUENCE [LARGE SCALE GENOMIC DNA]</scope>
    <source>
        <strain evidence="8">LY-2023</strain>
        <tissue evidence="8">Leaf</tissue>
    </source>
</reference>
<evidence type="ECO:0000256" key="2">
    <source>
        <dbReference type="ARBA" id="ARBA00006961"/>
    </source>
</evidence>
<evidence type="ECO:0000256" key="3">
    <source>
        <dbReference type="ARBA" id="ARBA00012648"/>
    </source>
</evidence>
<evidence type="ECO:0000313" key="9">
    <source>
        <dbReference type="Proteomes" id="UP001359559"/>
    </source>
</evidence>
<feature type="domain" description="NADPH-dependent FMN reductase-like" evidence="7">
    <location>
        <begin position="129"/>
        <end position="206"/>
    </location>
</feature>
<evidence type="ECO:0000313" key="8">
    <source>
        <dbReference type="EMBL" id="KAK7262691.1"/>
    </source>
</evidence>
<feature type="region of interest" description="Disordered" evidence="6">
    <location>
        <begin position="15"/>
        <end position="40"/>
    </location>
</feature>
<name>A0AAN9I770_CLITE</name>
<dbReference type="Pfam" id="PF03358">
    <property type="entry name" value="FMN_red"/>
    <property type="match status" value="1"/>
</dbReference>
<gene>
    <name evidence="8" type="ORF">RJT34_30267</name>
</gene>
<dbReference type="GO" id="GO:0003955">
    <property type="term" value="F:NAD(P)H dehydrogenase (quinone) activity"/>
    <property type="evidence" value="ECO:0007669"/>
    <property type="project" value="UniProtKB-EC"/>
</dbReference>
<dbReference type="PANTHER" id="PTHR30546:SF53">
    <property type="entry name" value="NAD(P)H DEHYDROGENASE (QUINONE)"/>
    <property type="match status" value="1"/>
</dbReference>
<evidence type="ECO:0000256" key="1">
    <source>
        <dbReference type="ARBA" id="ARBA00001917"/>
    </source>
</evidence>
<sequence length="263" mass="29132">MEGWKCFVKEREQNGFMKEREGRRNVEKEGTNSEMKRPTLKKEKTNEKEAQIATLLGSSSMAVKIYVVSFIVDHIFHGHALLTLLKKTVRGKLSVPMENSPVPETLSPTELAKLKAPPKSSDVEVIAPKELREADGFVFGFPTRFGMMAAQFKAFLDSTGNVWKTQQLAGKPAGIFTCTSSQGGGQETTVLSAIPQLAHHGMIFVPFGMECTSSPDFMNMKELKGGSSYGAATYAGRDPADWLEKFHAFYQGYYMANITKNLK</sequence>
<dbReference type="EC" id="1.6.5.2" evidence="3"/>
<dbReference type="Gene3D" id="3.40.50.360">
    <property type="match status" value="1"/>
</dbReference>
<comment type="cofactor">
    <cofactor evidence="1">
        <name>FMN</name>
        <dbReference type="ChEBI" id="CHEBI:58210"/>
    </cofactor>
</comment>
<evidence type="ECO:0000256" key="6">
    <source>
        <dbReference type="SAM" id="MobiDB-lite"/>
    </source>
</evidence>
<dbReference type="Proteomes" id="UP001359559">
    <property type="component" value="Unassembled WGS sequence"/>
</dbReference>
<dbReference type="GO" id="GO:0016020">
    <property type="term" value="C:membrane"/>
    <property type="evidence" value="ECO:0007669"/>
    <property type="project" value="TreeGrafter"/>
</dbReference>
<dbReference type="AlphaFoldDB" id="A0AAN9I770"/>
<evidence type="ECO:0000259" key="7">
    <source>
        <dbReference type="Pfam" id="PF03358"/>
    </source>
</evidence>
<dbReference type="EMBL" id="JAYKXN010000008">
    <property type="protein sequence ID" value="KAK7262691.1"/>
    <property type="molecule type" value="Genomic_DNA"/>
</dbReference>
<organism evidence="8 9">
    <name type="scientific">Clitoria ternatea</name>
    <name type="common">Butterfly pea</name>
    <dbReference type="NCBI Taxonomy" id="43366"/>
    <lineage>
        <taxon>Eukaryota</taxon>
        <taxon>Viridiplantae</taxon>
        <taxon>Streptophyta</taxon>
        <taxon>Embryophyta</taxon>
        <taxon>Tracheophyta</taxon>
        <taxon>Spermatophyta</taxon>
        <taxon>Magnoliopsida</taxon>
        <taxon>eudicotyledons</taxon>
        <taxon>Gunneridae</taxon>
        <taxon>Pentapetalae</taxon>
        <taxon>rosids</taxon>
        <taxon>fabids</taxon>
        <taxon>Fabales</taxon>
        <taxon>Fabaceae</taxon>
        <taxon>Papilionoideae</taxon>
        <taxon>50 kb inversion clade</taxon>
        <taxon>NPAAA clade</taxon>
        <taxon>indigoferoid/millettioid clade</taxon>
        <taxon>Phaseoleae</taxon>
        <taxon>Clitoria</taxon>
    </lineage>
</organism>
<comment type="similarity">
    <text evidence="2">Belongs to the WrbA family.</text>
</comment>
<dbReference type="FunFam" id="3.40.50.360:FF:000001">
    <property type="entry name" value="NAD(P)H dehydrogenase (Quinone) FQR1-like"/>
    <property type="match status" value="1"/>
</dbReference>
<accession>A0AAN9I770</accession>
<evidence type="ECO:0000256" key="5">
    <source>
        <dbReference type="ARBA" id="ARBA00048983"/>
    </source>
</evidence>
<keyword evidence="9" id="KW-1185">Reference proteome</keyword>
<dbReference type="SUPFAM" id="SSF52218">
    <property type="entry name" value="Flavoproteins"/>
    <property type="match status" value="1"/>
</dbReference>
<protein>
    <recommendedName>
        <fullName evidence="3">NAD(P)H dehydrogenase (quinone)</fullName>
        <ecNumber evidence="3">1.6.5.2</ecNumber>
    </recommendedName>
</protein>
<comment type="catalytic activity">
    <reaction evidence="5">
        <text>a quinone + NADPH + H(+) = a quinol + NADP(+)</text>
        <dbReference type="Rhea" id="RHEA:46164"/>
        <dbReference type="ChEBI" id="CHEBI:15378"/>
        <dbReference type="ChEBI" id="CHEBI:24646"/>
        <dbReference type="ChEBI" id="CHEBI:57783"/>
        <dbReference type="ChEBI" id="CHEBI:58349"/>
        <dbReference type="ChEBI" id="CHEBI:132124"/>
        <dbReference type="EC" id="1.6.5.2"/>
    </reaction>
</comment>
<comment type="caution">
    <text evidence="8">The sequence shown here is derived from an EMBL/GenBank/DDBJ whole genome shotgun (WGS) entry which is preliminary data.</text>
</comment>
<dbReference type="InterPro" id="IPR029039">
    <property type="entry name" value="Flavoprotein-like_sf"/>
</dbReference>
<comment type="catalytic activity">
    <reaction evidence="4">
        <text>a quinone + NADH + H(+) = a quinol + NAD(+)</text>
        <dbReference type="Rhea" id="RHEA:46160"/>
        <dbReference type="ChEBI" id="CHEBI:15378"/>
        <dbReference type="ChEBI" id="CHEBI:24646"/>
        <dbReference type="ChEBI" id="CHEBI:57540"/>
        <dbReference type="ChEBI" id="CHEBI:57945"/>
        <dbReference type="ChEBI" id="CHEBI:132124"/>
        <dbReference type="EC" id="1.6.5.2"/>
    </reaction>
</comment>
<dbReference type="NCBIfam" id="NF002999">
    <property type="entry name" value="PRK03767.1"/>
    <property type="match status" value="1"/>
</dbReference>
<evidence type="ECO:0000256" key="4">
    <source>
        <dbReference type="ARBA" id="ARBA00047678"/>
    </source>
</evidence>